<dbReference type="STRING" id="408015.SXIM_30730"/>
<evidence type="ECO:0000256" key="4">
    <source>
        <dbReference type="ARBA" id="ARBA00022679"/>
    </source>
</evidence>
<evidence type="ECO:0000313" key="13">
    <source>
        <dbReference type="Proteomes" id="UP000034034"/>
    </source>
</evidence>
<dbReference type="InterPro" id="IPR011712">
    <property type="entry name" value="Sig_transdc_His_kin_sub3_dim/P"/>
</dbReference>
<keyword evidence="10" id="KW-0812">Transmembrane</keyword>
<keyword evidence="5" id="KW-0547">Nucleotide-binding</keyword>
<dbReference type="GO" id="GO:0000155">
    <property type="term" value="F:phosphorelay sensor kinase activity"/>
    <property type="evidence" value="ECO:0007669"/>
    <property type="project" value="InterPro"/>
</dbReference>
<evidence type="ECO:0000256" key="10">
    <source>
        <dbReference type="SAM" id="Phobius"/>
    </source>
</evidence>
<accession>A0A0F7FX10</accession>
<evidence type="ECO:0000256" key="1">
    <source>
        <dbReference type="ARBA" id="ARBA00000085"/>
    </source>
</evidence>
<sequence>MTPPMYRMDRVTLIAGLPLLADSVLFAVRRAEASPVHLWLTWLLGAAAWALLGLRHRLPIPVGVLTMIAAVAYYPLSSPDGITPVVAFVVAVYTMSRAGHLVAAVTLAVTSMLAMTYGEFVASTSEQRHVDNMSMVLFEGWFLAVIAFGHAMRVRHAYQEESERRAAVAERLRIAREIHDVLGHSISLINVQAGAALHRSAKRPGETAELTRALEFVRDTSKDALRELRGTLGMLRQVDEEAAGAPTSPTPGWERIGDLADRARATGLTVTVRTDRDGLPPGGVGAGVSLAAYRIVQEALTNIARHAAGATTVLIEARYEDGALRVSVEDDGKGGPGHGHGHGSRECGTGSGIGGMRERARALGGDLTAGHTGSGFRVTARLPLIADRPTALEGQS</sequence>
<evidence type="ECO:0000256" key="9">
    <source>
        <dbReference type="SAM" id="MobiDB-lite"/>
    </source>
</evidence>
<proteinExistence type="predicted"/>
<evidence type="ECO:0000259" key="11">
    <source>
        <dbReference type="SMART" id="SM00387"/>
    </source>
</evidence>
<evidence type="ECO:0000256" key="8">
    <source>
        <dbReference type="ARBA" id="ARBA00023012"/>
    </source>
</evidence>
<evidence type="ECO:0000256" key="5">
    <source>
        <dbReference type="ARBA" id="ARBA00022741"/>
    </source>
</evidence>
<feature type="transmembrane region" description="Helical" evidence="10">
    <location>
        <begin position="101"/>
        <end position="122"/>
    </location>
</feature>
<dbReference type="EC" id="2.7.13.3" evidence="2"/>
<dbReference type="GO" id="GO:0046983">
    <property type="term" value="F:protein dimerization activity"/>
    <property type="evidence" value="ECO:0007669"/>
    <property type="project" value="InterPro"/>
</dbReference>
<dbReference type="KEGG" id="sxi:SXIM_30730"/>
<dbReference type="EMBL" id="CP009922">
    <property type="protein sequence ID" value="AKG44457.1"/>
    <property type="molecule type" value="Genomic_DNA"/>
</dbReference>
<dbReference type="Pfam" id="PF02518">
    <property type="entry name" value="HATPase_c"/>
    <property type="match status" value="1"/>
</dbReference>
<keyword evidence="13" id="KW-1185">Reference proteome</keyword>
<dbReference type="Pfam" id="PF07730">
    <property type="entry name" value="HisKA_3"/>
    <property type="match status" value="1"/>
</dbReference>
<keyword evidence="8" id="KW-0902">Two-component regulatory system</keyword>
<dbReference type="SUPFAM" id="SSF55874">
    <property type="entry name" value="ATPase domain of HSP90 chaperone/DNA topoisomerase II/histidine kinase"/>
    <property type="match status" value="1"/>
</dbReference>
<dbReference type="PANTHER" id="PTHR24421">
    <property type="entry name" value="NITRATE/NITRITE SENSOR PROTEIN NARX-RELATED"/>
    <property type="match status" value="1"/>
</dbReference>
<keyword evidence="3" id="KW-0597">Phosphoprotein</keyword>
<evidence type="ECO:0000256" key="3">
    <source>
        <dbReference type="ARBA" id="ARBA00022553"/>
    </source>
</evidence>
<dbReference type="GO" id="GO:0005524">
    <property type="term" value="F:ATP binding"/>
    <property type="evidence" value="ECO:0007669"/>
    <property type="project" value="UniProtKB-KW"/>
</dbReference>
<feature type="domain" description="Histidine kinase/HSP90-like ATPase" evidence="11">
    <location>
        <begin position="287"/>
        <end position="386"/>
    </location>
</feature>
<comment type="catalytic activity">
    <reaction evidence="1">
        <text>ATP + protein L-histidine = ADP + protein N-phospho-L-histidine.</text>
        <dbReference type="EC" id="2.7.13.3"/>
    </reaction>
</comment>
<dbReference type="SMART" id="SM00387">
    <property type="entry name" value="HATPase_c"/>
    <property type="match status" value="1"/>
</dbReference>
<protein>
    <recommendedName>
        <fullName evidence="2">histidine kinase</fullName>
        <ecNumber evidence="2">2.7.13.3</ecNumber>
    </recommendedName>
</protein>
<dbReference type="Proteomes" id="UP000034034">
    <property type="component" value="Chromosome"/>
</dbReference>
<dbReference type="InterPro" id="IPR036890">
    <property type="entry name" value="HATPase_C_sf"/>
</dbReference>
<dbReference type="PANTHER" id="PTHR24421:SF10">
    <property type="entry name" value="NITRATE_NITRITE SENSOR PROTEIN NARQ"/>
    <property type="match status" value="1"/>
</dbReference>
<evidence type="ECO:0000256" key="2">
    <source>
        <dbReference type="ARBA" id="ARBA00012438"/>
    </source>
</evidence>
<dbReference type="Gene3D" id="3.30.565.10">
    <property type="entry name" value="Histidine kinase-like ATPase, C-terminal domain"/>
    <property type="match status" value="1"/>
</dbReference>
<feature type="region of interest" description="Disordered" evidence="9">
    <location>
        <begin position="238"/>
        <end position="258"/>
    </location>
</feature>
<reference evidence="12" key="1">
    <citation type="submission" date="2019-08" db="EMBL/GenBank/DDBJ databases">
        <title>Complete genome sequence of a mangrove-derived Streptomyces xiamenensis.</title>
        <authorList>
            <person name="Xu J."/>
        </authorList>
    </citation>
    <scope>NUCLEOTIDE SEQUENCE</scope>
    <source>
        <strain evidence="12">318</strain>
    </source>
</reference>
<evidence type="ECO:0000313" key="12">
    <source>
        <dbReference type="EMBL" id="AKG44457.1"/>
    </source>
</evidence>
<dbReference type="InterPro" id="IPR050482">
    <property type="entry name" value="Sensor_HK_TwoCompSys"/>
</dbReference>
<gene>
    <name evidence="12" type="ORF">SXIM_30730</name>
</gene>
<dbReference type="InterPro" id="IPR003594">
    <property type="entry name" value="HATPase_dom"/>
</dbReference>
<feature type="transmembrane region" description="Helical" evidence="10">
    <location>
        <begin position="134"/>
        <end position="152"/>
    </location>
</feature>
<keyword evidence="10" id="KW-1133">Transmembrane helix</keyword>
<keyword evidence="7" id="KW-0067">ATP-binding</keyword>
<name>A0A0F7FX10_9ACTN</name>
<dbReference type="Gene3D" id="1.20.5.1930">
    <property type="match status" value="1"/>
</dbReference>
<dbReference type="PATRIC" id="fig|408015.6.peg.3112"/>
<evidence type="ECO:0000256" key="7">
    <source>
        <dbReference type="ARBA" id="ARBA00022840"/>
    </source>
</evidence>
<dbReference type="RefSeq" id="WP_107046976.1">
    <property type="nucleotide sequence ID" value="NZ_CP009922.3"/>
</dbReference>
<dbReference type="GO" id="GO:0016020">
    <property type="term" value="C:membrane"/>
    <property type="evidence" value="ECO:0007669"/>
    <property type="project" value="InterPro"/>
</dbReference>
<evidence type="ECO:0000256" key="6">
    <source>
        <dbReference type="ARBA" id="ARBA00022777"/>
    </source>
</evidence>
<dbReference type="HOGENOM" id="CLU_000445_20_1_11"/>
<feature type="region of interest" description="Disordered" evidence="9">
    <location>
        <begin position="330"/>
        <end position="355"/>
    </location>
</feature>
<dbReference type="AlphaFoldDB" id="A0A0F7FX10"/>
<keyword evidence="6" id="KW-0418">Kinase</keyword>
<keyword evidence="4" id="KW-0808">Transferase</keyword>
<organism evidence="12 13">
    <name type="scientific">Streptomyces xiamenensis</name>
    <dbReference type="NCBI Taxonomy" id="408015"/>
    <lineage>
        <taxon>Bacteria</taxon>
        <taxon>Bacillati</taxon>
        <taxon>Actinomycetota</taxon>
        <taxon>Actinomycetes</taxon>
        <taxon>Kitasatosporales</taxon>
        <taxon>Streptomycetaceae</taxon>
        <taxon>Streptomyces</taxon>
    </lineage>
</organism>
<dbReference type="CDD" id="cd16917">
    <property type="entry name" value="HATPase_UhpB-NarQ-NarX-like"/>
    <property type="match status" value="1"/>
</dbReference>
<feature type="transmembrane region" description="Helical" evidence="10">
    <location>
        <begin position="36"/>
        <end position="52"/>
    </location>
</feature>
<keyword evidence="10" id="KW-0472">Membrane</keyword>